<feature type="compositionally biased region" description="Basic residues" evidence="1">
    <location>
        <begin position="73"/>
        <end position="83"/>
    </location>
</feature>
<evidence type="ECO:0000313" key="4">
    <source>
        <dbReference type="Proteomes" id="UP000216133"/>
    </source>
</evidence>
<keyword evidence="2" id="KW-1133">Transmembrane helix</keyword>
<feature type="compositionally biased region" description="Polar residues" evidence="1">
    <location>
        <begin position="22"/>
        <end position="33"/>
    </location>
</feature>
<keyword evidence="2" id="KW-0812">Transmembrane</keyword>
<feature type="compositionally biased region" description="Polar residues" evidence="1">
    <location>
        <begin position="196"/>
        <end position="207"/>
    </location>
</feature>
<reference evidence="3 4" key="1">
    <citation type="submission" date="2017-07" db="EMBL/GenBank/DDBJ databases">
        <title>Isolation and whole genome analysis of endospore-forming bacteria from heroin.</title>
        <authorList>
            <person name="Kalinowski J."/>
            <person name="Ahrens B."/>
            <person name="Al-Dilaimi A."/>
            <person name="Winkler A."/>
            <person name="Wibberg D."/>
            <person name="Schleenbecker U."/>
            <person name="Ruckert C."/>
            <person name="Wolfel R."/>
            <person name="Grass G."/>
        </authorList>
    </citation>
    <scope>NUCLEOTIDE SEQUENCE [LARGE SCALE GENOMIC DNA]</scope>
    <source>
        <strain evidence="3 4">7523-2</strain>
    </source>
</reference>
<gene>
    <name evidence="3" type="ORF">CHH61_03525</name>
</gene>
<protein>
    <recommendedName>
        <fullName evidence="5">Transmembrane protein</fullName>
    </recommendedName>
</protein>
<name>A0A268S4F9_SHOCL</name>
<accession>A0A268S4F9</accession>
<feature type="region of interest" description="Disordered" evidence="1">
    <location>
        <begin position="1"/>
        <end position="102"/>
    </location>
</feature>
<organism evidence="3 4">
    <name type="scientific">Shouchella clausii</name>
    <name type="common">Alkalihalobacillus clausii</name>
    <dbReference type="NCBI Taxonomy" id="79880"/>
    <lineage>
        <taxon>Bacteria</taxon>
        <taxon>Bacillati</taxon>
        <taxon>Bacillota</taxon>
        <taxon>Bacilli</taxon>
        <taxon>Bacillales</taxon>
        <taxon>Bacillaceae</taxon>
        <taxon>Shouchella</taxon>
    </lineage>
</organism>
<comment type="caution">
    <text evidence="3">The sequence shown here is derived from an EMBL/GenBank/DDBJ whole genome shotgun (WGS) entry which is preliminary data.</text>
</comment>
<evidence type="ECO:0008006" key="5">
    <source>
        <dbReference type="Google" id="ProtNLM"/>
    </source>
</evidence>
<proteinExistence type="predicted"/>
<feature type="transmembrane region" description="Helical" evidence="2">
    <location>
        <begin position="148"/>
        <end position="169"/>
    </location>
</feature>
<evidence type="ECO:0000256" key="1">
    <source>
        <dbReference type="SAM" id="MobiDB-lite"/>
    </source>
</evidence>
<feature type="compositionally biased region" description="Basic and acidic residues" evidence="1">
    <location>
        <begin position="84"/>
        <end position="102"/>
    </location>
</feature>
<feature type="compositionally biased region" description="Polar residues" evidence="1">
    <location>
        <begin position="60"/>
        <end position="72"/>
    </location>
</feature>
<feature type="compositionally biased region" description="Basic and acidic residues" evidence="1">
    <location>
        <begin position="183"/>
        <end position="195"/>
    </location>
</feature>
<evidence type="ECO:0000256" key="2">
    <source>
        <dbReference type="SAM" id="Phobius"/>
    </source>
</evidence>
<feature type="compositionally biased region" description="Low complexity" evidence="1">
    <location>
        <begin position="43"/>
        <end position="55"/>
    </location>
</feature>
<feature type="region of interest" description="Disordered" evidence="1">
    <location>
        <begin position="174"/>
        <end position="207"/>
    </location>
</feature>
<dbReference type="AlphaFoldDB" id="A0A268S4F9"/>
<sequence length="207" mass="23140">MAVAQAVRPTQPSTRSTRSTRGTKNAANGLSKKTNVERGVHQTRPPTRRTTPGTNEPRRATSTRVGESIPSSNRKRLSTRPRTTRPESEVTKNRQRLGKNDNLIDRFVKHIVKPSEAADVEETTSSEPLPRRSEVYAQRREEKRNISVVQFIALMFFAVVASVFAFGLLREDPTAQQAQPDKLPAETEVIREERGTTSTNTGILRGH</sequence>
<keyword evidence="2" id="KW-0472">Membrane</keyword>
<dbReference type="Proteomes" id="UP000216133">
    <property type="component" value="Unassembled WGS sequence"/>
</dbReference>
<dbReference type="EMBL" id="NPBS01000014">
    <property type="protein sequence ID" value="PAF27402.1"/>
    <property type="molecule type" value="Genomic_DNA"/>
</dbReference>
<evidence type="ECO:0000313" key="3">
    <source>
        <dbReference type="EMBL" id="PAF27402.1"/>
    </source>
</evidence>